<sequence>MQMLFTSLVSLFIFDVMFDVGLFPHNNF</sequence>
<organism evidence="1">
    <name type="scientific">Anguilla anguilla</name>
    <name type="common">European freshwater eel</name>
    <name type="synonym">Muraena anguilla</name>
    <dbReference type="NCBI Taxonomy" id="7936"/>
    <lineage>
        <taxon>Eukaryota</taxon>
        <taxon>Metazoa</taxon>
        <taxon>Chordata</taxon>
        <taxon>Craniata</taxon>
        <taxon>Vertebrata</taxon>
        <taxon>Euteleostomi</taxon>
        <taxon>Actinopterygii</taxon>
        <taxon>Neopterygii</taxon>
        <taxon>Teleostei</taxon>
        <taxon>Anguilliformes</taxon>
        <taxon>Anguillidae</taxon>
        <taxon>Anguilla</taxon>
    </lineage>
</organism>
<dbReference type="EMBL" id="GBXM01071562">
    <property type="protein sequence ID" value="JAH37015.1"/>
    <property type="molecule type" value="Transcribed_RNA"/>
</dbReference>
<name>A0A0E9S8K8_ANGAN</name>
<reference evidence="1" key="1">
    <citation type="submission" date="2014-11" db="EMBL/GenBank/DDBJ databases">
        <authorList>
            <person name="Amaro Gonzalez C."/>
        </authorList>
    </citation>
    <scope>NUCLEOTIDE SEQUENCE</scope>
</reference>
<reference evidence="1" key="2">
    <citation type="journal article" date="2015" name="Fish Shellfish Immunol.">
        <title>Early steps in the European eel (Anguilla anguilla)-Vibrio vulnificus interaction in the gills: Role of the RtxA13 toxin.</title>
        <authorList>
            <person name="Callol A."/>
            <person name="Pajuelo D."/>
            <person name="Ebbesson L."/>
            <person name="Teles M."/>
            <person name="MacKenzie S."/>
            <person name="Amaro C."/>
        </authorList>
    </citation>
    <scope>NUCLEOTIDE SEQUENCE</scope>
</reference>
<protein>
    <submittedName>
        <fullName evidence="1">Uncharacterized protein</fullName>
    </submittedName>
</protein>
<proteinExistence type="predicted"/>
<accession>A0A0E9S8K8</accession>
<dbReference type="AlphaFoldDB" id="A0A0E9S8K8"/>
<evidence type="ECO:0000313" key="1">
    <source>
        <dbReference type="EMBL" id="JAH37015.1"/>
    </source>
</evidence>